<dbReference type="InterPro" id="IPR036047">
    <property type="entry name" value="F-box-like_dom_sf"/>
</dbReference>
<dbReference type="NCBIfam" id="TIGR01640">
    <property type="entry name" value="F_box_assoc_1"/>
    <property type="match status" value="1"/>
</dbReference>
<dbReference type="CDD" id="cd22157">
    <property type="entry name" value="F-box_AtFBW1-like"/>
    <property type="match status" value="1"/>
</dbReference>
<dbReference type="InterPro" id="IPR017451">
    <property type="entry name" value="F-box-assoc_interact_dom"/>
</dbReference>
<dbReference type="PANTHER" id="PTHR31111:SF14">
    <property type="entry name" value="F-BOX ASSOCIATED DOMAIN-CONTAINING PROTEIN"/>
    <property type="match status" value="1"/>
</dbReference>
<dbReference type="AlphaFoldDB" id="A0AAU9R3V0"/>
<dbReference type="InterPro" id="IPR001810">
    <property type="entry name" value="F-box_dom"/>
</dbReference>
<evidence type="ECO:0000259" key="1">
    <source>
        <dbReference type="Pfam" id="PF00646"/>
    </source>
</evidence>
<evidence type="ECO:0000259" key="2">
    <source>
        <dbReference type="Pfam" id="PF08268"/>
    </source>
</evidence>
<protein>
    <recommendedName>
        <fullName evidence="5">F-box domain-containing protein</fullName>
    </recommendedName>
</protein>
<evidence type="ECO:0008006" key="5">
    <source>
        <dbReference type="Google" id="ProtNLM"/>
    </source>
</evidence>
<gene>
    <name evidence="3" type="ORF">TAV2_LOCUS2229</name>
</gene>
<dbReference type="Pfam" id="PF08268">
    <property type="entry name" value="FBA_3"/>
    <property type="match status" value="1"/>
</dbReference>
<dbReference type="SUPFAM" id="SSF81383">
    <property type="entry name" value="F-box domain"/>
    <property type="match status" value="1"/>
</dbReference>
<reference evidence="3 4" key="1">
    <citation type="submission" date="2022-03" db="EMBL/GenBank/DDBJ databases">
        <authorList>
            <person name="Nunn A."/>
            <person name="Chopra R."/>
            <person name="Nunn A."/>
            <person name="Contreras Garrido A."/>
        </authorList>
    </citation>
    <scope>NUCLEOTIDE SEQUENCE [LARGE SCALE GENOMIC DNA]</scope>
</reference>
<dbReference type="PANTHER" id="PTHR31111">
    <property type="entry name" value="BNAA05G37150D PROTEIN-RELATED"/>
    <property type="match status" value="1"/>
</dbReference>
<proteinExistence type="predicted"/>
<feature type="domain" description="F-box" evidence="1">
    <location>
        <begin position="8"/>
        <end position="41"/>
    </location>
</feature>
<evidence type="ECO:0000313" key="3">
    <source>
        <dbReference type="EMBL" id="CAH2033479.1"/>
    </source>
</evidence>
<feature type="domain" description="F-box associated beta-propeller type 3" evidence="2">
    <location>
        <begin position="70"/>
        <end position="379"/>
    </location>
</feature>
<sequence>MEIPMDVVTEEILTRLPVTSVMRFKCVSKLWSSLMSSRYFNNRFMTAPISRPHRGIYMCLQDFSDYRNSVTLSLAPDTTSSFAVDHNQTVTQKGWYMHQNLGGFMCYVLLARPRFYNPATRKLVTLPSPIKFSNLIRESSPDKASNKVPKCYFGHDPVNDQYTVLFSIGVYVNSPLGFLTVRSEHQVFVIKPNKGGSWKKVAPPPGFRPHIPAEGGVCIDGVIYYLGWYGADFCMLVSFHVRSQDFKTIFLPRREPPVTHVEKLSLIEYGGKATIIDQTSLTDKGRLDLLAVEGSKWLRKTRHLKPSQLHLVDKNTIFHVKGTTQDGKVFFIPPDLLSPFHILSYDIQSNDMRKIDIKGVPDHWFSKDKSTVELVLADQIESLAYLET</sequence>
<keyword evidence="4" id="KW-1185">Reference proteome</keyword>
<accession>A0AAU9R3V0</accession>
<evidence type="ECO:0000313" key="4">
    <source>
        <dbReference type="Proteomes" id="UP000836841"/>
    </source>
</evidence>
<dbReference type="Proteomes" id="UP000836841">
    <property type="component" value="Chromosome 1"/>
</dbReference>
<organism evidence="3 4">
    <name type="scientific">Thlaspi arvense</name>
    <name type="common">Field penny-cress</name>
    <dbReference type="NCBI Taxonomy" id="13288"/>
    <lineage>
        <taxon>Eukaryota</taxon>
        <taxon>Viridiplantae</taxon>
        <taxon>Streptophyta</taxon>
        <taxon>Embryophyta</taxon>
        <taxon>Tracheophyta</taxon>
        <taxon>Spermatophyta</taxon>
        <taxon>Magnoliopsida</taxon>
        <taxon>eudicotyledons</taxon>
        <taxon>Gunneridae</taxon>
        <taxon>Pentapetalae</taxon>
        <taxon>rosids</taxon>
        <taxon>malvids</taxon>
        <taxon>Brassicales</taxon>
        <taxon>Brassicaceae</taxon>
        <taxon>Thlaspideae</taxon>
        <taxon>Thlaspi</taxon>
    </lineage>
</organism>
<dbReference type="Pfam" id="PF00646">
    <property type="entry name" value="F-box"/>
    <property type="match status" value="1"/>
</dbReference>
<name>A0AAU9R3V0_THLAR</name>
<dbReference type="EMBL" id="OU466857">
    <property type="protein sequence ID" value="CAH2033479.1"/>
    <property type="molecule type" value="Genomic_DNA"/>
</dbReference>
<dbReference type="InterPro" id="IPR013187">
    <property type="entry name" value="F-box-assoc_dom_typ3"/>
</dbReference>